<evidence type="ECO:0000313" key="5">
    <source>
        <dbReference type="EMBL" id="OPJ60682.1"/>
    </source>
</evidence>
<dbReference type="Pfam" id="PF12833">
    <property type="entry name" value="HTH_18"/>
    <property type="match status" value="1"/>
</dbReference>
<protein>
    <submittedName>
        <fullName evidence="5">Melibiose operon regulatory protein</fullName>
    </submittedName>
</protein>
<dbReference type="Gene3D" id="1.10.10.60">
    <property type="entry name" value="Homeodomain-like"/>
    <property type="match status" value="2"/>
</dbReference>
<dbReference type="InterPro" id="IPR003313">
    <property type="entry name" value="AraC-bd"/>
</dbReference>
<dbReference type="InterPro" id="IPR018060">
    <property type="entry name" value="HTH_AraC"/>
</dbReference>
<dbReference type="GO" id="GO:0043565">
    <property type="term" value="F:sequence-specific DNA binding"/>
    <property type="evidence" value="ECO:0007669"/>
    <property type="project" value="InterPro"/>
</dbReference>
<dbReference type="STRING" id="225345.CLCHR_28080"/>
<gene>
    <name evidence="5" type="primary">melR_4</name>
    <name evidence="5" type="ORF">CLCHR_28080</name>
</gene>
<dbReference type="Pfam" id="PF02311">
    <property type="entry name" value="AraC_binding"/>
    <property type="match status" value="1"/>
</dbReference>
<dbReference type="RefSeq" id="WP_079440441.1">
    <property type="nucleotide sequence ID" value="NZ_MZGT01000037.1"/>
</dbReference>
<dbReference type="InterPro" id="IPR037923">
    <property type="entry name" value="HTH-like"/>
</dbReference>
<keyword evidence="1" id="KW-0805">Transcription regulation</keyword>
<dbReference type="AlphaFoldDB" id="A0A1V4IKW9"/>
<dbReference type="PANTHER" id="PTHR43280">
    <property type="entry name" value="ARAC-FAMILY TRANSCRIPTIONAL REGULATOR"/>
    <property type="match status" value="1"/>
</dbReference>
<dbReference type="CDD" id="cd02208">
    <property type="entry name" value="cupin_RmlC-like"/>
    <property type="match status" value="1"/>
</dbReference>
<dbReference type="OrthoDB" id="253601at2"/>
<dbReference type="SUPFAM" id="SSF46689">
    <property type="entry name" value="Homeodomain-like"/>
    <property type="match status" value="2"/>
</dbReference>
<dbReference type="SMART" id="SM00342">
    <property type="entry name" value="HTH_ARAC"/>
    <property type="match status" value="1"/>
</dbReference>
<dbReference type="Gene3D" id="2.60.120.10">
    <property type="entry name" value="Jelly Rolls"/>
    <property type="match status" value="1"/>
</dbReference>
<proteinExistence type="predicted"/>
<dbReference type="PANTHER" id="PTHR43280:SF34">
    <property type="entry name" value="ARAC-FAMILY TRANSCRIPTIONAL REGULATOR"/>
    <property type="match status" value="1"/>
</dbReference>
<keyword evidence="6" id="KW-1185">Reference proteome</keyword>
<evidence type="ECO:0000256" key="1">
    <source>
        <dbReference type="ARBA" id="ARBA00023015"/>
    </source>
</evidence>
<accession>A0A1V4IKW9</accession>
<sequence length="284" mass="33711">MKFKHELVKLNVDISVMFANITDDTRIVPKHWHSHLEIIYILDGYLEVAINNSEYLIGKDQLIVINPRDIHSTANKNFNTSILLQIPYELLEDNIEDVQNIYFECNPYTKDIQKISYQNDIKTLLKSFAEIYKTKSLGYKLKVNSLIYDLLFILVNNFSTSLTKLHIKKTVRYLNRLELITKYVKKHYTECISLDDISAQVRLNPEYFSRFFKKYMGTTFLKYLNSIRLEHFYTDLVNTDYSVTELIEKNGFTNYKMFMKLFKDTYGCTPSEMRRRLLGFNIKN</sequence>
<dbReference type="SUPFAM" id="SSF51215">
    <property type="entry name" value="Regulatory protein AraC"/>
    <property type="match status" value="1"/>
</dbReference>
<name>A0A1V4IKW9_9CLOT</name>
<dbReference type="InterPro" id="IPR009057">
    <property type="entry name" value="Homeodomain-like_sf"/>
</dbReference>
<comment type="caution">
    <text evidence="5">The sequence shown here is derived from an EMBL/GenBank/DDBJ whole genome shotgun (WGS) entry which is preliminary data.</text>
</comment>
<dbReference type="Proteomes" id="UP000191056">
    <property type="component" value="Unassembled WGS sequence"/>
</dbReference>
<dbReference type="EMBL" id="MZGT01000037">
    <property type="protein sequence ID" value="OPJ60682.1"/>
    <property type="molecule type" value="Genomic_DNA"/>
</dbReference>
<feature type="domain" description="HTH araC/xylS-type" evidence="4">
    <location>
        <begin position="178"/>
        <end position="276"/>
    </location>
</feature>
<dbReference type="InterPro" id="IPR014710">
    <property type="entry name" value="RmlC-like_jellyroll"/>
</dbReference>
<organism evidence="5 6">
    <name type="scientific">Clostridium chromiireducens</name>
    <dbReference type="NCBI Taxonomy" id="225345"/>
    <lineage>
        <taxon>Bacteria</taxon>
        <taxon>Bacillati</taxon>
        <taxon>Bacillota</taxon>
        <taxon>Clostridia</taxon>
        <taxon>Eubacteriales</taxon>
        <taxon>Clostridiaceae</taxon>
        <taxon>Clostridium</taxon>
    </lineage>
</organism>
<dbReference type="PROSITE" id="PS01124">
    <property type="entry name" value="HTH_ARAC_FAMILY_2"/>
    <property type="match status" value="1"/>
</dbReference>
<evidence type="ECO:0000313" key="6">
    <source>
        <dbReference type="Proteomes" id="UP000191056"/>
    </source>
</evidence>
<evidence type="ECO:0000259" key="4">
    <source>
        <dbReference type="PROSITE" id="PS01124"/>
    </source>
</evidence>
<keyword evidence="3" id="KW-0804">Transcription</keyword>
<evidence type="ECO:0000256" key="3">
    <source>
        <dbReference type="ARBA" id="ARBA00023163"/>
    </source>
</evidence>
<reference evidence="5 6" key="1">
    <citation type="submission" date="2017-03" db="EMBL/GenBank/DDBJ databases">
        <title>Genome sequence of Clostridium chromiireducens DSM 23318.</title>
        <authorList>
            <person name="Poehlein A."/>
            <person name="Daniel R."/>
        </authorList>
    </citation>
    <scope>NUCLEOTIDE SEQUENCE [LARGE SCALE GENOMIC DNA]</scope>
    <source>
        <strain evidence="5 6">DSM 23318</strain>
    </source>
</reference>
<keyword evidence="2" id="KW-0238">DNA-binding</keyword>
<dbReference type="GO" id="GO:0003700">
    <property type="term" value="F:DNA-binding transcription factor activity"/>
    <property type="evidence" value="ECO:0007669"/>
    <property type="project" value="InterPro"/>
</dbReference>
<evidence type="ECO:0000256" key="2">
    <source>
        <dbReference type="ARBA" id="ARBA00023125"/>
    </source>
</evidence>